<keyword evidence="3" id="KW-1185">Reference proteome</keyword>
<gene>
    <name evidence="2" type="ORF">DC094_09390</name>
</gene>
<evidence type="ECO:0000313" key="3">
    <source>
        <dbReference type="Proteomes" id="UP000244906"/>
    </source>
</evidence>
<evidence type="ECO:0000313" key="2">
    <source>
        <dbReference type="EMBL" id="PVZ69530.1"/>
    </source>
</evidence>
<dbReference type="PROSITE" id="PS51257">
    <property type="entry name" value="PROKAR_LIPOPROTEIN"/>
    <property type="match status" value="1"/>
</dbReference>
<organism evidence="2 3">
    <name type="scientific">Pelagibaculum spongiae</name>
    <dbReference type="NCBI Taxonomy" id="2080658"/>
    <lineage>
        <taxon>Bacteria</taxon>
        <taxon>Pseudomonadati</taxon>
        <taxon>Pseudomonadota</taxon>
        <taxon>Gammaproteobacteria</taxon>
        <taxon>Oceanospirillales</taxon>
        <taxon>Pelagibaculum</taxon>
    </lineage>
</organism>
<keyword evidence="1" id="KW-0732">Signal</keyword>
<protein>
    <recommendedName>
        <fullName evidence="4">Outer membrane lipoprotein BamD-like domain-containing protein</fullName>
    </recommendedName>
</protein>
<sequence>MKKYLLVIALLLAACGDEARDSLDAAKQASTLEALDYYLNRYPESPYLDEALQAREDVLVKAALLSAGYAEIVSFIEQYPENNSQQILQRTLDKRLFQSATEENDLQAMTLYLKFFPESRRISIVDKLRDSLLYDQAQAANSLQSYDQYLTDYPNGRYAGDAKNRRENRLFESASQSNNKRLLQQYANQYPDGRFANNVKNMLRKLGRSRLKARTNNQYKRWQPREGILFNQWMLEVTALEKMNNQLLVYISGDRSKTKADCRVNWRWKDQQGRTSKPVEQLVALGKSNQWRISLQELHPDSSAIQIEVASKSLHCGEIGQWKSAAAFNLKSKPTRSGDITQWLESQSVLGTGYPKLSLKDIRISGQQLALMALKSPNSACQYQLRWKDDRGRASPFINVSKNNQRLKAPLPGSNSLTLSFEIKTGSSSCGPEASIMTPALALADLPSITPLEQLTAKPLIDKPQLFAQVEEVVLSGQRSYLKTRIINKSGARCELDWRINNDVQSLPLSAQNKPQVIWLDGDLGSDADNMVVTVSSQNCDGQHLGTTPELPLNQLASTISASKWLKDQPIVAQDHSANWLFRINQLRIAGNKLRLLGYLKGLDNTLASACDFQWQWQDQVGKKSAVKSKAYQMDTEGRTLMLPLDMPASNQRIKLAVRSTSNACQPTNHWFYSPYLEVSGL</sequence>
<dbReference type="EMBL" id="QDDL01000003">
    <property type="protein sequence ID" value="PVZ69530.1"/>
    <property type="molecule type" value="Genomic_DNA"/>
</dbReference>
<dbReference type="RefSeq" id="WP_116686865.1">
    <property type="nucleotide sequence ID" value="NZ_CAWNYD010000003.1"/>
</dbReference>
<dbReference type="AlphaFoldDB" id="A0A2V1H1I1"/>
<evidence type="ECO:0008006" key="4">
    <source>
        <dbReference type="Google" id="ProtNLM"/>
    </source>
</evidence>
<comment type="caution">
    <text evidence="2">The sequence shown here is derived from an EMBL/GenBank/DDBJ whole genome shotgun (WGS) entry which is preliminary data.</text>
</comment>
<dbReference type="Gene3D" id="1.25.40.10">
    <property type="entry name" value="Tetratricopeptide repeat domain"/>
    <property type="match status" value="1"/>
</dbReference>
<reference evidence="2 3" key="1">
    <citation type="submission" date="2018-04" db="EMBL/GenBank/DDBJ databases">
        <title>Thalassorhabdus spongiae gen. nov., sp. nov., isolated from a marine sponge in South-West Iceland.</title>
        <authorList>
            <person name="Knobloch S."/>
            <person name="Daussin A."/>
            <person name="Johannsson R."/>
            <person name="Marteinsson V.T."/>
        </authorList>
    </citation>
    <scope>NUCLEOTIDE SEQUENCE [LARGE SCALE GENOMIC DNA]</scope>
    <source>
        <strain evidence="2 3">Hp12</strain>
    </source>
</reference>
<feature type="signal peptide" evidence="1">
    <location>
        <begin position="1"/>
        <end position="19"/>
    </location>
</feature>
<name>A0A2V1H1I1_9GAMM</name>
<dbReference type="Proteomes" id="UP000244906">
    <property type="component" value="Unassembled WGS sequence"/>
</dbReference>
<accession>A0A2V1H1I1</accession>
<evidence type="ECO:0000256" key="1">
    <source>
        <dbReference type="SAM" id="SignalP"/>
    </source>
</evidence>
<dbReference type="InterPro" id="IPR011990">
    <property type="entry name" value="TPR-like_helical_dom_sf"/>
</dbReference>
<feature type="chain" id="PRO_5016133611" description="Outer membrane lipoprotein BamD-like domain-containing protein" evidence="1">
    <location>
        <begin position="20"/>
        <end position="682"/>
    </location>
</feature>
<proteinExistence type="predicted"/>
<dbReference type="OrthoDB" id="2485468at2"/>